<dbReference type="Proteomes" id="UP000294200">
    <property type="component" value="Unassembled WGS sequence"/>
</dbReference>
<name>A0A4R0XNC3_9BURK</name>
<keyword evidence="3" id="KW-1185">Reference proteome</keyword>
<proteinExistence type="predicted"/>
<evidence type="ECO:0000313" key="2">
    <source>
        <dbReference type="EMBL" id="TCG08859.1"/>
    </source>
</evidence>
<protein>
    <submittedName>
        <fullName evidence="2">Uncharacterized protein</fullName>
    </submittedName>
</protein>
<organism evidence="2 3">
    <name type="scientific">Paraburkholderia steynii</name>
    <dbReference type="NCBI Taxonomy" id="1245441"/>
    <lineage>
        <taxon>Bacteria</taxon>
        <taxon>Pseudomonadati</taxon>
        <taxon>Pseudomonadota</taxon>
        <taxon>Betaproteobacteria</taxon>
        <taxon>Burkholderiales</taxon>
        <taxon>Burkholderiaceae</taxon>
        <taxon>Paraburkholderia</taxon>
    </lineage>
</organism>
<gene>
    <name evidence="2" type="ORF">BZM27_09415</name>
</gene>
<keyword evidence="1" id="KW-0472">Membrane</keyword>
<dbReference type="AlphaFoldDB" id="A0A4R0XNC3"/>
<sequence length="177" mass="18840">MIVIRSGTLALHTRWVGVVLLLAIGAACVPVAQPGHVMVRTKRKPGESEWAFKSDRDACDSTSRGYSRLYGECMQARGYEVVVTDPQGRQVPLADLALPAPPPTVVVVQPPAPPLVNSAPPPVTIPPAVPAAPRAVLVGPDALSQWLTPEQKKKYVEHFAINVVKTAALCSGAKKKN</sequence>
<keyword evidence="1" id="KW-0812">Transmembrane</keyword>
<accession>A0A4R0XNC3</accession>
<feature type="transmembrane region" description="Helical" evidence="1">
    <location>
        <begin position="15"/>
        <end position="33"/>
    </location>
</feature>
<dbReference type="PROSITE" id="PS51257">
    <property type="entry name" value="PROKAR_LIPOPROTEIN"/>
    <property type="match status" value="1"/>
</dbReference>
<dbReference type="EMBL" id="MWML01000024">
    <property type="protein sequence ID" value="TCG08859.1"/>
    <property type="molecule type" value="Genomic_DNA"/>
</dbReference>
<evidence type="ECO:0000313" key="3">
    <source>
        <dbReference type="Proteomes" id="UP000294200"/>
    </source>
</evidence>
<keyword evidence="1" id="KW-1133">Transmembrane helix</keyword>
<reference evidence="2 3" key="1">
    <citation type="submission" date="2017-02" db="EMBL/GenBank/DDBJ databases">
        <title>Paraburkholderia sophoroidis sp. nov. and Paraburkholderia steynii sp. nov. rhizobial symbionts of the fynbos legume Hypocalyptus sophoroides.</title>
        <authorList>
            <person name="Steenkamp E.T."/>
            <person name="Beukes C.W."/>
            <person name="Van Zyl E."/>
            <person name="Avontuur J."/>
            <person name="Chan W.Y."/>
            <person name="Hassen A."/>
            <person name="Palmer M."/>
            <person name="Mthombeni L."/>
            <person name="Phalane F."/>
            <person name="Sereme K."/>
            <person name="Venter S.N."/>
        </authorList>
    </citation>
    <scope>NUCLEOTIDE SEQUENCE [LARGE SCALE GENOMIC DNA]</scope>
    <source>
        <strain evidence="2 3">HC1.1ba</strain>
    </source>
</reference>
<evidence type="ECO:0000256" key="1">
    <source>
        <dbReference type="SAM" id="Phobius"/>
    </source>
</evidence>
<comment type="caution">
    <text evidence="2">The sequence shown here is derived from an EMBL/GenBank/DDBJ whole genome shotgun (WGS) entry which is preliminary data.</text>
</comment>